<feature type="region of interest" description="Disordered" evidence="1">
    <location>
        <begin position="291"/>
        <end position="323"/>
    </location>
</feature>
<dbReference type="AlphaFoldDB" id="A0A8H3HX04"/>
<feature type="compositionally biased region" description="Low complexity" evidence="1">
    <location>
        <begin position="126"/>
        <end position="139"/>
    </location>
</feature>
<feature type="compositionally biased region" description="Low complexity" evidence="1">
    <location>
        <begin position="262"/>
        <end position="271"/>
    </location>
</feature>
<proteinExistence type="predicted"/>
<feature type="region of interest" description="Disordered" evidence="1">
    <location>
        <begin position="354"/>
        <end position="382"/>
    </location>
</feature>
<feature type="region of interest" description="Disordered" evidence="1">
    <location>
        <begin position="77"/>
        <end position="155"/>
    </location>
</feature>
<name>A0A8H3HX04_9AGAM</name>
<feature type="region of interest" description="Disordered" evidence="1">
    <location>
        <begin position="1"/>
        <end position="22"/>
    </location>
</feature>
<evidence type="ECO:0000256" key="1">
    <source>
        <dbReference type="SAM" id="MobiDB-lite"/>
    </source>
</evidence>
<dbReference type="Proteomes" id="UP000663827">
    <property type="component" value="Unassembled WGS sequence"/>
</dbReference>
<gene>
    <name evidence="2" type="ORF">RDB_LOCUS49908</name>
</gene>
<feature type="compositionally biased region" description="Basic and acidic residues" evidence="1">
    <location>
        <begin position="557"/>
        <end position="574"/>
    </location>
</feature>
<dbReference type="EMBL" id="CAJNJQ010000989">
    <property type="protein sequence ID" value="CAE7113149.1"/>
    <property type="molecule type" value="Genomic_DNA"/>
</dbReference>
<feature type="region of interest" description="Disordered" evidence="1">
    <location>
        <begin position="211"/>
        <end position="277"/>
    </location>
</feature>
<feature type="region of interest" description="Disordered" evidence="1">
    <location>
        <begin position="526"/>
        <end position="574"/>
    </location>
</feature>
<sequence length="574" mass="60868">MLNAGARFAEHERLASKHGKQLSVGGAEGLTLKSALKHRLVGPTPTQPAFPIQPVKPLRICKREGVTSKTNLSALPTLSSESSLSDYPCASVDHTDGARGTIQHQKNANGSSLRWEHPDVGAQGVTTSTTQSSPATTDSPGNFMKGNSLSNSDSRSLPVLDNIWGSFISETAFGSSLPPSPVASINARHRVVQPQETKDREHIRHRSTDFNAHCSSSEPHWTPGSAPPSSPPVANLPPVPKPPPALALSLGKYPRHKRSGSSANPTALLTPPTSPTEEVKFQGLDHVITTSTTGDKIPGRSGSKCLTPRQQLGPRLGRSVSSPSICPPVSPEIGYTSINIRGLGAISRLSVQNHNSRSISPSSASQSSSQCTPVPGTPVSLPYSIGNPTASYLGTSNGSLVTSDPNVRIHREGAESSEAPLIGVCVQVPGTVSRKMSDAIHDQLASASSSPVWPYEEEKTISAVGGRDVIEGDSREELLLTPPVTPAWAAHVFDLDAGDDMQLGRMGHDEASDHIPLARMGNLAQMRRQKRGDMRSGSIQLPMEHLPGPDIVPSGPRKTDMRGDKPSRDAKHRS</sequence>
<reference evidence="2" key="1">
    <citation type="submission" date="2021-01" db="EMBL/GenBank/DDBJ databases">
        <authorList>
            <person name="Kaushik A."/>
        </authorList>
    </citation>
    <scope>NUCLEOTIDE SEQUENCE</scope>
    <source>
        <strain evidence="2">AG5</strain>
    </source>
</reference>
<feature type="compositionally biased region" description="Polar residues" evidence="1">
    <location>
        <begin position="102"/>
        <end position="112"/>
    </location>
</feature>
<feature type="compositionally biased region" description="Pro residues" evidence="1">
    <location>
        <begin position="225"/>
        <end position="245"/>
    </location>
</feature>
<accession>A0A8H3HX04</accession>
<feature type="compositionally biased region" description="Low complexity" evidence="1">
    <location>
        <begin position="356"/>
        <end position="369"/>
    </location>
</feature>
<organism evidence="2 3">
    <name type="scientific">Rhizoctonia solani</name>
    <dbReference type="NCBI Taxonomy" id="456999"/>
    <lineage>
        <taxon>Eukaryota</taxon>
        <taxon>Fungi</taxon>
        <taxon>Dikarya</taxon>
        <taxon>Basidiomycota</taxon>
        <taxon>Agaricomycotina</taxon>
        <taxon>Agaricomycetes</taxon>
        <taxon>Cantharellales</taxon>
        <taxon>Ceratobasidiaceae</taxon>
        <taxon>Rhizoctonia</taxon>
    </lineage>
</organism>
<evidence type="ECO:0000313" key="2">
    <source>
        <dbReference type="EMBL" id="CAE7113149.1"/>
    </source>
</evidence>
<protein>
    <submittedName>
        <fullName evidence="2">Uncharacterized protein</fullName>
    </submittedName>
</protein>
<feature type="compositionally biased region" description="Polar residues" evidence="1">
    <location>
        <begin position="145"/>
        <end position="155"/>
    </location>
</feature>
<comment type="caution">
    <text evidence="2">The sequence shown here is derived from an EMBL/GenBank/DDBJ whole genome shotgun (WGS) entry which is preliminary data.</text>
</comment>
<evidence type="ECO:0000313" key="3">
    <source>
        <dbReference type="Proteomes" id="UP000663827"/>
    </source>
</evidence>